<dbReference type="InterPro" id="IPR029787">
    <property type="entry name" value="Nucleotide_cyclase"/>
</dbReference>
<dbReference type="Pfam" id="PF12860">
    <property type="entry name" value="PAS_7"/>
    <property type="match status" value="1"/>
</dbReference>
<dbReference type="Pfam" id="PF00990">
    <property type="entry name" value="GGDEF"/>
    <property type="match status" value="1"/>
</dbReference>
<dbReference type="InterPro" id="IPR000160">
    <property type="entry name" value="GGDEF_dom"/>
</dbReference>
<feature type="transmembrane region" description="Helical" evidence="1">
    <location>
        <begin position="120"/>
        <end position="138"/>
    </location>
</feature>
<proteinExistence type="predicted"/>
<evidence type="ECO:0000256" key="1">
    <source>
        <dbReference type="SAM" id="Phobius"/>
    </source>
</evidence>
<dbReference type="InterPro" id="IPR043128">
    <property type="entry name" value="Rev_trsase/Diguanyl_cyclase"/>
</dbReference>
<dbReference type="Pfam" id="PF00563">
    <property type="entry name" value="EAL"/>
    <property type="match status" value="1"/>
</dbReference>
<dbReference type="CDD" id="cd01949">
    <property type="entry name" value="GGDEF"/>
    <property type="match status" value="1"/>
</dbReference>
<feature type="transmembrane region" description="Helical" evidence="1">
    <location>
        <begin position="28"/>
        <end position="46"/>
    </location>
</feature>
<dbReference type="InterPro" id="IPR001633">
    <property type="entry name" value="EAL_dom"/>
</dbReference>
<gene>
    <name evidence="4" type="ORF">FAA86_01875</name>
</gene>
<dbReference type="PROSITE" id="PS50887">
    <property type="entry name" value="GGDEF"/>
    <property type="match status" value="1"/>
</dbReference>
<dbReference type="SUPFAM" id="SSF55785">
    <property type="entry name" value="PYP-like sensor domain (PAS domain)"/>
    <property type="match status" value="1"/>
</dbReference>
<comment type="caution">
    <text evidence="4">The sequence shown here is derived from an EMBL/GenBank/DDBJ whole genome shotgun (WGS) entry which is preliminary data.</text>
</comment>
<evidence type="ECO:0000259" key="3">
    <source>
        <dbReference type="PROSITE" id="PS50887"/>
    </source>
</evidence>
<dbReference type="SMART" id="SM00267">
    <property type="entry name" value="GGDEF"/>
    <property type="match status" value="1"/>
</dbReference>
<dbReference type="PANTHER" id="PTHR44757:SF2">
    <property type="entry name" value="BIOFILM ARCHITECTURE MAINTENANCE PROTEIN MBAA"/>
    <property type="match status" value="1"/>
</dbReference>
<feature type="transmembrane region" description="Helical" evidence="1">
    <location>
        <begin position="52"/>
        <end position="74"/>
    </location>
</feature>
<dbReference type="NCBIfam" id="TIGR00254">
    <property type="entry name" value="GGDEF"/>
    <property type="match status" value="1"/>
</dbReference>
<name>A0A4S8Q4E8_9HYPH</name>
<keyword evidence="1" id="KW-0812">Transmembrane</keyword>
<dbReference type="Proteomes" id="UP000307378">
    <property type="component" value="Unassembled WGS sequence"/>
</dbReference>
<sequence>MRADKGPEHNVPTDVYLSFVSSLFDNRFTLFTGMVVHILTFVTVYVQTGAGFYLLLCGCFVLVFSFRLHSFFLFDREDKTALSREQIAAWERRYVLGGALTAAILGIGSGYAMLAFEDTFAELACIAVAMASMVSVVGRNYGSRLAVDLQTLACCAPMVIGSLLAQDIFKALLSLMLVPFGLTVRSMANGVRDFLYENVIASREMAKIADRFDTALSNMTHGLLMLDPNNRIEVVNRKACELLNLGDRRRLTGCDLDVVLHYGVRHTFVDGAMPSLLQKQLSQLTQGLTSRAVMHFSEDLVLEFSAKRRDEGGVVLIFEDVTARVRADRKILHMARYDALTGLPQRSYFAELVRDRLDRPGEYGPVVGLMLLDVADFKHVNDLKGHLTGDKLLVAVGERLTELAAGKAVVGRQVGDHFIFFFPNVQGRPDLEIEMKGLHAAARGEYEIDGTRFPINFSAGAALVDTAEGDMEAWLVKLDIALFESKARGRGNFTLFVDEMDARYLERQRLKADLRAAVDSHGITVVYQPMFTPDGRKLACCEALARWHHPEKGPIAPNIFIQIAEEMGIVTDITHQVLQKACADCRTWPESIGVSVNLSVQDLRQGDLASTVEKILTNAGLPAARLHLEVTESSLIEELSAARDVLEQLRSLGITISIDDFGTGFSSLSYLDTLPVDVVKIDRSFVRNIGEDARRLKLLRGIVSLTRGLDIGIVVEGVETREQLALIKKHNCADLIQGYVFSTPIATHAVKGLAEEASLHGLSGHAGVA</sequence>
<dbReference type="SUPFAM" id="SSF141868">
    <property type="entry name" value="EAL domain-like"/>
    <property type="match status" value="1"/>
</dbReference>
<protein>
    <submittedName>
        <fullName evidence="4">EAL domain-containing protein</fullName>
    </submittedName>
</protein>
<feature type="transmembrane region" description="Helical" evidence="1">
    <location>
        <begin position="94"/>
        <end position="114"/>
    </location>
</feature>
<dbReference type="InterPro" id="IPR035965">
    <property type="entry name" value="PAS-like_dom_sf"/>
</dbReference>
<accession>A0A4S8Q4E8</accession>
<reference evidence="4 5" key="1">
    <citation type="submission" date="2019-04" db="EMBL/GenBank/DDBJ databases">
        <title>genome sequence of strain W3.</title>
        <authorList>
            <person name="Gao J."/>
            <person name="Sun J."/>
        </authorList>
    </citation>
    <scope>NUCLEOTIDE SEQUENCE [LARGE SCALE GENOMIC DNA]</scope>
    <source>
        <strain evidence="4 5">W3</strain>
    </source>
</reference>
<dbReference type="SMART" id="SM00052">
    <property type="entry name" value="EAL"/>
    <property type="match status" value="1"/>
</dbReference>
<dbReference type="SUPFAM" id="SSF55073">
    <property type="entry name" value="Nucleotide cyclase"/>
    <property type="match status" value="1"/>
</dbReference>
<dbReference type="PROSITE" id="PS50883">
    <property type="entry name" value="EAL"/>
    <property type="match status" value="1"/>
</dbReference>
<keyword evidence="1" id="KW-1133">Transmembrane helix</keyword>
<keyword evidence="1" id="KW-0472">Membrane</keyword>
<dbReference type="Gene3D" id="3.30.70.270">
    <property type="match status" value="1"/>
</dbReference>
<dbReference type="InterPro" id="IPR052155">
    <property type="entry name" value="Biofilm_reg_signaling"/>
</dbReference>
<dbReference type="PANTHER" id="PTHR44757">
    <property type="entry name" value="DIGUANYLATE CYCLASE DGCP"/>
    <property type="match status" value="1"/>
</dbReference>
<dbReference type="Gene3D" id="3.20.20.450">
    <property type="entry name" value="EAL domain"/>
    <property type="match status" value="1"/>
</dbReference>
<dbReference type="Gene3D" id="3.30.450.20">
    <property type="entry name" value="PAS domain"/>
    <property type="match status" value="1"/>
</dbReference>
<dbReference type="EMBL" id="STGU01000001">
    <property type="protein sequence ID" value="THV39137.1"/>
    <property type="molecule type" value="Genomic_DNA"/>
</dbReference>
<feature type="domain" description="EAL" evidence="2">
    <location>
        <begin position="507"/>
        <end position="758"/>
    </location>
</feature>
<feature type="domain" description="GGDEF" evidence="3">
    <location>
        <begin position="365"/>
        <end position="498"/>
    </location>
</feature>
<dbReference type="RefSeq" id="WP_136538107.1">
    <property type="nucleotide sequence ID" value="NZ_STGU01000001.1"/>
</dbReference>
<evidence type="ECO:0000313" key="5">
    <source>
        <dbReference type="Proteomes" id="UP000307378"/>
    </source>
</evidence>
<dbReference type="InterPro" id="IPR035919">
    <property type="entry name" value="EAL_sf"/>
</dbReference>
<dbReference type="CDD" id="cd01948">
    <property type="entry name" value="EAL"/>
    <property type="match status" value="1"/>
</dbReference>
<evidence type="ECO:0000313" key="4">
    <source>
        <dbReference type="EMBL" id="THV39137.1"/>
    </source>
</evidence>
<organism evidence="4 5">
    <name type="scientific">Rhizobium rosettiformans W3</name>
    <dbReference type="NCBI Taxonomy" id="538378"/>
    <lineage>
        <taxon>Bacteria</taxon>
        <taxon>Pseudomonadati</taxon>
        <taxon>Pseudomonadota</taxon>
        <taxon>Alphaproteobacteria</taxon>
        <taxon>Hyphomicrobiales</taxon>
        <taxon>Rhizobiaceae</taxon>
        <taxon>Rhizobium/Agrobacterium group</taxon>
        <taxon>Rhizobium</taxon>
    </lineage>
</organism>
<evidence type="ECO:0000259" key="2">
    <source>
        <dbReference type="PROSITE" id="PS50883"/>
    </source>
</evidence>
<dbReference type="AlphaFoldDB" id="A0A4S8Q4E8"/>